<dbReference type="InterPro" id="IPR000566">
    <property type="entry name" value="Lipocln_cytosolic_FA-bd_dom"/>
</dbReference>
<proteinExistence type="inferred from homology"/>
<dbReference type="InterPro" id="IPR000463">
    <property type="entry name" value="Fatty_acid-bd"/>
</dbReference>
<dbReference type="GO" id="GO:0008289">
    <property type="term" value="F:lipid binding"/>
    <property type="evidence" value="ECO:0007669"/>
    <property type="project" value="UniProtKB-KW"/>
</dbReference>
<keyword evidence="2" id="KW-0446">Lipid-binding</keyword>
<sequence>MAEKFVGKWNFVESENIDAFMEQVGVGLAFRTIAANLKPVLEVTVNGNHWKLVATSTFKTIVTEFELGVEFDEETPFGPKMKVNFNFF</sequence>
<dbReference type="WBParaSite" id="ACRNAN_scaffold21302.g28889.t1">
    <property type="protein sequence ID" value="ACRNAN_scaffold21302.g28889.t1"/>
    <property type="gene ID" value="ACRNAN_scaffold21302.g28889"/>
</dbReference>
<dbReference type="AlphaFoldDB" id="A0A914DBM9"/>
<dbReference type="PANTHER" id="PTHR11955">
    <property type="entry name" value="FATTY ACID BINDING PROTEIN"/>
    <property type="match status" value="1"/>
</dbReference>
<evidence type="ECO:0000313" key="5">
    <source>
        <dbReference type="WBParaSite" id="ACRNAN_scaffold21302.g28889.t1"/>
    </source>
</evidence>
<keyword evidence="4" id="KW-1185">Reference proteome</keyword>
<reference evidence="5" key="1">
    <citation type="submission" date="2022-11" db="UniProtKB">
        <authorList>
            <consortium name="WormBaseParasite"/>
        </authorList>
    </citation>
    <scope>IDENTIFICATION</scope>
</reference>
<dbReference type="CDD" id="cd00742">
    <property type="entry name" value="FABP"/>
    <property type="match status" value="1"/>
</dbReference>
<evidence type="ECO:0000256" key="2">
    <source>
        <dbReference type="ARBA" id="ARBA00023121"/>
    </source>
</evidence>
<protein>
    <submittedName>
        <fullName evidence="5">Lipocalin/cytosolic fatty-acid binding domain-containing protein</fullName>
    </submittedName>
</protein>
<dbReference type="InterPro" id="IPR012674">
    <property type="entry name" value="Calycin"/>
</dbReference>
<dbReference type="SUPFAM" id="SSF50814">
    <property type="entry name" value="Lipocalins"/>
    <property type="match status" value="1"/>
</dbReference>
<dbReference type="Gene3D" id="2.40.128.20">
    <property type="match status" value="1"/>
</dbReference>
<dbReference type="PRINTS" id="PR00178">
    <property type="entry name" value="FATTYACIDBP"/>
</dbReference>
<comment type="similarity">
    <text evidence="1">Belongs to the calycin superfamily. Fatty-acid binding protein (FABP) family.</text>
</comment>
<name>A0A914DBM9_9BILA</name>
<dbReference type="InterPro" id="IPR031259">
    <property type="entry name" value="ILBP"/>
</dbReference>
<dbReference type="Proteomes" id="UP000887540">
    <property type="component" value="Unplaced"/>
</dbReference>
<evidence type="ECO:0000259" key="3">
    <source>
        <dbReference type="Pfam" id="PF00061"/>
    </source>
</evidence>
<accession>A0A914DBM9</accession>
<feature type="domain" description="Lipocalin/cytosolic fatty-acid binding" evidence="3">
    <location>
        <begin position="6"/>
        <end position="76"/>
    </location>
</feature>
<dbReference type="Pfam" id="PF00061">
    <property type="entry name" value="Lipocalin"/>
    <property type="match status" value="1"/>
</dbReference>
<evidence type="ECO:0000256" key="1">
    <source>
        <dbReference type="ARBA" id="ARBA00008390"/>
    </source>
</evidence>
<evidence type="ECO:0000313" key="4">
    <source>
        <dbReference type="Proteomes" id="UP000887540"/>
    </source>
</evidence>
<organism evidence="4 5">
    <name type="scientific">Acrobeloides nanus</name>
    <dbReference type="NCBI Taxonomy" id="290746"/>
    <lineage>
        <taxon>Eukaryota</taxon>
        <taxon>Metazoa</taxon>
        <taxon>Ecdysozoa</taxon>
        <taxon>Nematoda</taxon>
        <taxon>Chromadorea</taxon>
        <taxon>Rhabditida</taxon>
        <taxon>Tylenchina</taxon>
        <taxon>Cephalobomorpha</taxon>
        <taxon>Cephaloboidea</taxon>
        <taxon>Cephalobidae</taxon>
        <taxon>Acrobeloides</taxon>
    </lineage>
</organism>